<sequence>MLLRLKINFDVEVRTQIRNRKAKIWNLEDLKQEQIKQKFQMQVIAHSGTATAAKTIDGYWESLEEQLIRAADDSLGCKRWTQAMRRIMLQTKSREDIRKYQEQKRITKRVYKKAKRIYYENKLKDLEDHYSKKNIRNF</sequence>
<dbReference type="Proteomes" id="UP001458880">
    <property type="component" value="Unassembled WGS sequence"/>
</dbReference>
<protein>
    <submittedName>
        <fullName evidence="1">Uncharacterized protein</fullName>
    </submittedName>
</protein>
<organism evidence="1 2">
    <name type="scientific">Popillia japonica</name>
    <name type="common">Japanese beetle</name>
    <dbReference type="NCBI Taxonomy" id="7064"/>
    <lineage>
        <taxon>Eukaryota</taxon>
        <taxon>Metazoa</taxon>
        <taxon>Ecdysozoa</taxon>
        <taxon>Arthropoda</taxon>
        <taxon>Hexapoda</taxon>
        <taxon>Insecta</taxon>
        <taxon>Pterygota</taxon>
        <taxon>Neoptera</taxon>
        <taxon>Endopterygota</taxon>
        <taxon>Coleoptera</taxon>
        <taxon>Polyphaga</taxon>
        <taxon>Scarabaeiformia</taxon>
        <taxon>Scarabaeidae</taxon>
        <taxon>Rutelinae</taxon>
        <taxon>Popillia</taxon>
    </lineage>
</organism>
<dbReference type="AlphaFoldDB" id="A0AAW1KFY5"/>
<evidence type="ECO:0000313" key="2">
    <source>
        <dbReference type="Proteomes" id="UP001458880"/>
    </source>
</evidence>
<dbReference type="EMBL" id="JASPKY010000247">
    <property type="protein sequence ID" value="KAK9717058.1"/>
    <property type="molecule type" value="Genomic_DNA"/>
</dbReference>
<accession>A0AAW1KFY5</accession>
<keyword evidence="2" id="KW-1185">Reference proteome</keyword>
<comment type="caution">
    <text evidence="1">The sequence shown here is derived from an EMBL/GenBank/DDBJ whole genome shotgun (WGS) entry which is preliminary data.</text>
</comment>
<name>A0AAW1KFY5_POPJA</name>
<gene>
    <name evidence="1" type="ORF">QE152_g24392</name>
</gene>
<reference evidence="1 2" key="1">
    <citation type="journal article" date="2024" name="BMC Genomics">
        <title>De novo assembly and annotation of Popillia japonica's genome with initial clues to its potential as an invasive pest.</title>
        <authorList>
            <person name="Cucini C."/>
            <person name="Boschi S."/>
            <person name="Funari R."/>
            <person name="Cardaioli E."/>
            <person name="Iannotti N."/>
            <person name="Marturano G."/>
            <person name="Paoli F."/>
            <person name="Bruttini M."/>
            <person name="Carapelli A."/>
            <person name="Frati F."/>
            <person name="Nardi F."/>
        </authorList>
    </citation>
    <scope>NUCLEOTIDE SEQUENCE [LARGE SCALE GENOMIC DNA]</scope>
    <source>
        <strain evidence="1">DMR45628</strain>
    </source>
</reference>
<proteinExistence type="predicted"/>
<evidence type="ECO:0000313" key="1">
    <source>
        <dbReference type="EMBL" id="KAK9717058.1"/>
    </source>
</evidence>